<evidence type="ECO:0000313" key="3">
    <source>
        <dbReference type="Proteomes" id="UP001501371"/>
    </source>
</evidence>
<name>A0ABN1UKE3_9ACTN</name>
<proteinExistence type="predicted"/>
<feature type="chain" id="PRO_5045397623" description="5'-nucleotidase" evidence="1">
    <location>
        <begin position="20"/>
        <end position="93"/>
    </location>
</feature>
<sequence>MYKRMLRAVVATAFSAALAYGALTVGGDIGWHAEPTGPVAQGVESGGDIGWNVEAGAVSAADATNGGDIGWIVSPRSAPGDIGWNTTPADSGA</sequence>
<organism evidence="2 3">
    <name type="scientific">Streptomyces hebeiensis</name>
    <dbReference type="NCBI Taxonomy" id="229486"/>
    <lineage>
        <taxon>Bacteria</taxon>
        <taxon>Bacillati</taxon>
        <taxon>Actinomycetota</taxon>
        <taxon>Actinomycetes</taxon>
        <taxon>Kitasatosporales</taxon>
        <taxon>Streptomycetaceae</taxon>
        <taxon>Streptomyces</taxon>
    </lineage>
</organism>
<gene>
    <name evidence="2" type="ORF">GCM10009654_06320</name>
</gene>
<reference evidence="2 3" key="1">
    <citation type="journal article" date="2019" name="Int. J. Syst. Evol. Microbiol.">
        <title>The Global Catalogue of Microorganisms (GCM) 10K type strain sequencing project: providing services to taxonomists for standard genome sequencing and annotation.</title>
        <authorList>
            <consortium name="The Broad Institute Genomics Platform"/>
            <consortium name="The Broad Institute Genome Sequencing Center for Infectious Disease"/>
            <person name="Wu L."/>
            <person name="Ma J."/>
        </authorList>
    </citation>
    <scope>NUCLEOTIDE SEQUENCE [LARGE SCALE GENOMIC DNA]</scope>
    <source>
        <strain evidence="2 3">JCM 12696</strain>
    </source>
</reference>
<dbReference type="Proteomes" id="UP001501371">
    <property type="component" value="Unassembled WGS sequence"/>
</dbReference>
<evidence type="ECO:0008006" key="4">
    <source>
        <dbReference type="Google" id="ProtNLM"/>
    </source>
</evidence>
<comment type="caution">
    <text evidence="2">The sequence shown here is derived from an EMBL/GenBank/DDBJ whole genome shotgun (WGS) entry which is preliminary data.</text>
</comment>
<dbReference type="RefSeq" id="WP_344269778.1">
    <property type="nucleotide sequence ID" value="NZ_BAAAKV010000004.1"/>
</dbReference>
<dbReference type="EMBL" id="BAAAKV010000004">
    <property type="protein sequence ID" value="GAA1153482.1"/>
    <property type="molecule type" value="Genomic_DNA"/>
</dbReference>
<keyword evidence="1" id="KW-0732">Signal</keyword>
<accession>A0ABN1UKE3</accession>
<protein>
    <recommendedName>
        <fullName evidence="4">5'-nucleotidase</fullName>
    </recommendedName>
</protein>
<feature type="signal peptide" evidence="1">
    <location>
        <begin position="1"/>
        <end position="19"/>
    </location>
</feature>
<keyword evidence="3" id="KW-1185">Reference proteome</keyword>
<evidence type="ECO:0000256" key="1">
    <source>
        <dbReference type="SAM" id="SignalP"/>
    </source>
</evidence>
<evidence type="ECO:0000313" key="2">
    <source>
        <dbReference type="EMBL" id="GAA1153482.1"/>
    </source>
</evidence>